<name>A0A7M2YCW9_9FLAO</name>
<proteinExistence type="predicted"/>
<dbReference type="GO" id="GO:0005524">
    <property type="term" value="F:ATP binding"/>
    <property type="evidence" value="ECO:0007669"/>
    <property type="project" value="InterPro"/>
</dbReference>
<dbReference type="GO" id="GO:0005829">
    <property type="term" value="C:cytosol"/>
    <property type="evidence" value="ECO:0007669"/>
    <property type="project" value="TreeGrafter"/>
</dbReference>
<dbReference type="CDD" id="cd17926">
    <property type="entry name" value="DEXHc_RE"/>
    <property type="match status" value="1"/>
</dbReference>
<dbReference type="AlphaFoldDB" id="A0A7M2YCW9"/>
<dbReference type="InterPro" id="IPR027417">
    <property type="entry name" value="P-loop_NTPase"/>
</dbReference>
<sequence>MKFKLPKLQREERLGSTAKKNLIIHLISETIEKDFCLVSFQRGKVILKDNNNVEYYVTTDKNDIPKDKGFVLLSKSFLKTDAESGNIKFLKWLKHPDNIDNLSGAVVNSWKNTFNFKEEDIESNTIGLRKPQIGAIHSILGHLTNATEIATVVLPTGTGKTETMLSVLIANRCSKLLVTVPSDALRSQLAGKFCDLGWLKKLDGEGNSIVNTSAKYPKVGILNTGFSNEGELNQFIDKCNVIVSTMDLLTSMSIQQKSTLTEKCSHLFVDEAHHSKAKSWNKFIKSFDKNKVVLFTATPYRNDGQLLDGKIIYNFTLREAQEQGYFKEIDFIPIREYDQKIADVKIAETAVNKLREDLANGYEHILMARCEDKYRADDVFEIYSQYADLNPVKIYSNLKGQSNIKQNIVDKQHRIIVCVDMLGEGFDLPELKIAAFHDVRKSLPITLQFAGRFTRTNKDNNLGKASFIANLHQPTLSDELSLLYAKESNWNSILPTLSLQATQEQIDLQEFLAGFSHLDESLIPFQEVRPAFSSVVYQNQTEGWHPMNFKKGIKGYENYDYKFFDLNREKKALIVFLGNKKPVDWGSFKDVYNIEWDIYIIYWEQSKNLLFIHSSDKGSLYKELANAVIGESSLLIKDEEVFKTFYNIDRVRLFNLGLRKGLGKDITFQSYYGKGVQEGLSLAEEKSGINNNVFGVGFEDGNMTSIGCSRKGRIWSYSRGTINQFLDWCDGIAVKLANHEIDPNNILFKNSIKPVRISVRPNAYPISVDWHHEIYKTIEDKVVFTINGIECDLSTLELNTFNPDNDNPLCFSLDTENESIAFQLNLNETTVNGSKLYSFSIVKTSTIDANVKMGSRNFSVIEFFNELPPKFWFHDGAFLQGNDYVKFNEQILDFPTDEIETWDWNGVNLNSESEGFSNLNTNSIQFHSIEKLIQENYYDLIFNDDNKGEIADIVAIKNNENEIIIDLFHLKFATNGLVSGEIKNFYEVCGQTQKSLIWKYKENVELFNHLIKREDKKQKIGQTRIRKGDIELLEKLLFEAKWKKELKFQIYIVQPGFSKVTATPSILNLLGVTANHLKKEGGIDLRVISS</sequence>
<gene>
    <name evidence="2" type="ORF">Q73A0000_15335</name>
</gene>
<dbReference type="RefSeq" id="WP_193811821.1">
    <property type="nucleotide sequence ID" value="NZ_CP040442.1"/>
</dbReference>
<dbReference type="EMBL" id="CP040442">
    <property type="protein sequence ID" value="QOW11649.1"/>
    <property type="molecule type" value="Genomic_DNA"/>
</dbReference>
<dbReference type="Proteomes" id="UP000594195">
    <property type="component" value="Chromosome"/>
</dbReference>
<dbReference type="KEGG" id="kfa:Q73A0000_15335"/>
<dbReference type="GO" id="GO:0016787">
    <property type="term" value="F:hydrolase activity"/>
    <property type="evidence" value="ECO:0007669"/>
    <property type="project" value="InterPro"/>
</dbReference>
<dbReference type="PANTHER" id="PTHR47396">
    <property type="entry name" value="TYPE I RESTRICTION ENZYME ECOKI R PROTEIN"/>
    <property type="match status" value="1"/>
</dbReference>
<dbReference type="Gene3D" id="3.40.50.300">
    <property type="entry name" value="P-loop containing nucleotide triphosphate hydrolases"/>
    <property type="match status" value="2"/>
</dbReference>
<dbReference type="SMART" id="SM00487">
    <property type="entry name" value="DEXDc"/>
    <property type="match status" value="1"/>
</dbReference>
<keyword evidence="2" id="KW-0347">Helicase</keyword>
<dbReference type="PROSITE" id="PS51192">
    <property type="entry name" value="HELICASE_ATP_BIND_1"/>
    <property type="match status" value="1"/>
</dbReference>
<keyword evidence="3" id="KW-1185">Reference proteome</keyword>
<dbReference type="GO" id="GO:0003677">
    <property type="term" value="F:DNA binding"/>
    <property type="evidence" value="ECO:0007669"/>
    <property type="project" value="InterPro"/>
</dbReference>
<keyword evidence="2" id="KW-0547">Nucleotide-binding</keyword>
<keyword evidence="2" id="KW-0378">Hydrolase</keyword>
<dbReference type="InterPro" id="IPR050742">
    <property type="entry name" value="Helicase_Restrict-Modif_Enz"/>
</dbReference>
<dbReference type="InterPro" id="IPR014001">
    <property type="entry name" value="Helicase_ATP-bd"/>
</dbReference>
<keyword evidence="2" id="KW-0067">ATP-binding</keyword>
<accession>A0A7M2YCW9</accession>
<dbReference type="InterPro" id="IPR006935">
    <property type="entry name" value="Helicase/UvrB_N"/>
</dbReference>
<dbReference type="Pfam" id="PF04851">
    <property type="entry name" value="ResIII"/>
    <property type="match status" value="1"/>
</dbReference>
<dbReference type="SUPFAM" id="SSF52540">
    <property type="entry name" value="P-loop containing nucleoside triphosphate hydrolases"/>
    <property type="match status" value="1"/>
</dbReference>
<dbReference type="PANTHER" id="PTHR47396:SF1">
    <property type="entry name" value="ATP-DEPENDENT HELICASE IRC3-RELATED"/>
    <property type="match status" value="1"/>
</dbReference>
<feature type="domain" description="Helicase ATP-binding" evidence="1">
    <location>
        <begin position="141"/>
        <end position="317"/>
    </location>
</feature>
<protein>
    <submittedName>
        <fullName evidence="2">DEAD/DEAH box helicase</fullName>
    </submittedName>
</protein>
<dbReference type="CDD" id="cd18785">
    <property type="entry name" value="SF2_C"/>
    <property type="match status" value="1"/>
</dbReference>
<dbReference type="GO" id="GO:0004386">
    <property type="term" value="F:helicase activity"/>
    <property type="evidence" value="ECO:0007669"/>
    <property type="project" value="UniProtKB-KW"/>
</dbReference>
<evidence type="ECO:0000259" key="1">
    <source>
        <dbReference type="PROSITE" id="PS51192"/>
    </source>
</evidence>
<evidence type="ECO:0000313" key="3">
    <source>
        <dbReference type="Proteomes" id="UP000594195"/>
    </source>
</evidence>
<reference evidence="2 3" key="1">
    <citation type="submission" date="2019-05" db="EMBL/GenBank/DDBJ databases">
        <title>Chryseobacterium sp. isolated from King George Island, maritime Antarctica.</title>
        <authorList>
            <person name="Peng X."/>
        </authorList>
    </citation>
    <scope>NUCLEOTIDE SEQUENCE [LARGE SCALE GENOMIC DNA]</scope>
    <source>
        <strain evidence="2 3">7-3A</strain>
    </source>
</reference>
<organism evidence="2 3">
    <name type="scientific">Kaistella flava</name>
    <name type="common">ex Peng et al. 2021</name>
    <dbReference type="NCBI Taxonomy" id="2038776"/>
    <lineage>
        <taxon>Bacteria</taxon>
        <taxon>Pseudomonadati</taxon>
        <taxon>Bacteroidota</taxon>
        <taxon>Flavobacteriia</taxon>
        <taxon>Flavobacteriales</taxon>
        <taxon>Weeksellaceae</taxon>
        <taxon>Chryseobacterium group</taxon>
        <taxon>Kaistella</taxon>
    </lineage>
</organism>
<evidence type="ECO:0000313" key="2">
    <source>
        <dbReference type="EMBL" id="QOW11649.1"/>
    </source>
</evidence>